<sequence>MSWDARTKSATEYLLWSTEMNDYYMRPLHGKKRKKIIQTIDC</sequence>
<name>A0A376BZE0_9FLAO</name>
<dbReference type="Proteomes" id="UP000255515">
    <property type="component" value="Unassembled WGS sequence"/>
</dbReference>
<reference evidence="1 2" key="1">
    <citation type="submission" date="2018-06" db="EMBL/GenBank/DDBJ databases">
        <authorList>
            <consortium name="Pathogen Informatics"/>
            <person name="Doyle S."/>
        </authorList>
    </citation>
    <scope>NUCLEOTIDE SEQUENCE [LARGE SCALE GENOMIC DNA]</scope>
    <source>
        <strain evidence="1 2">NCTC11661</strain>
    </source>
</reference>
<evidence type="ECO:0000313" key="2">
    <source>
        <dbReference type="Proteomes" id="UP000255515"/>
    </source>
</evidence>
<dbReference type="EMBL" id="UFTJ01000001">
    <property type="protein sequence ID" value="SSZ47023.1"/>
    <property type="molecule type" value="Genomic_DNA"/>
</dbReference>
<dbReference type="AlphaFoldDB" id="A0A376BZE0"/>
<accession>A0A376BZE0</accession>
<evidence type="ECO:0000313" key="1">
    <source>
        <dbReference type="EMBL" id="SSZ47023.1"/>
    </source>
</evidence>
<organism evidence="1 2">
    <name type="scientific">Bergeyella zoohelcum</name>
    <dbReference type="NCBI Taxonomy" id="1015"/>
    <lineage>
        <taxon>Bacteria</taxon>
        <taxon>Pseudomonadati</taxon>
        <taxon>Bacteroidota</taxon>
        <taxon>Flavobacteriia</taxon>
        <taxon>Flavobacteriales</taxon>
        <taxon>Weeksellaceae</taxon>
        <taxon>Bergeyella</taxon>
    </lineage>
</organism>
<proteinExistence type="predicted"/>
<protein>
    <submittedName>
        <fullName evidence="1">Uncharacterized protein</fullName>
    </submittedName>
</protein>
<gene>
    <name evidence="1" type="ORF">NCTC11661_00686</name>
</gene>